<organism evidence="3 4">
    <name type="scientific">Vibrio navarrensis</name>
    <dbReference type="NCBI Taxonomy" id="29495"/>
    <lineage>
        <taxon>Bacteria</taxon>
        <taxon>Pseudomonadati</taxon>
        <taxon>Pseudomonadota</taxon>
        <taxon>Gammaproteobacteria</taxon>
        <taxon>Vibrionales</taxon>
        <taxon>Vibrionaceae</taxon>
        <taxon>Vibrio</taxon>
    </lineage>
</organism>
<evidence type="ECO:0000313" key="3">
    <source>
        <dbReference type="EMBL" id="QPL55909.1"/>
    </source>
</evidence>
<feature type="compositionally biased region" description="Low complexity" evidence="1">
    <location>
        <begin position="20"/>
        <end position="31"/>
    </location>
</feature>
<proteinExistence type="predicted"/>
<evidence type="ECO:0000256" key="1">
    <source>
        <dbReference type="SAM" id="MobiDB-lite"/>
    </source>
</evidence>
<evidence type="ECO:0000313" key="4">
    <source>
        <dbReference type="Proteomes" id="UP000594435"/>
    </source>
</evidence>
<dbReference type="Proteomes" id="UP000594435">
    <property type="component" value="Chromosome 2"/>
</dbReference>
<gene>
    <name evidence="3" type="ORF">I3X05_17450</name>
</gene>
<dbReference type="RefSeq" id="WP_045572269.1">
    <property type="nucleotide sequence ID" value="NZ_CP065218.1"/>
</dbReference>
<feature type="region of interest" description="Disordered" evidence="1">
    <location>
        <begin position="1"/>
        <end position="37"/>
    </location>
</feature>
<feature type="compositionally biased region" description="Gly residues" evidence="1">
    <location>
        <begin position="9"/>
        <end position="19"/>
    </location>
</feature>
<keyword evidence="2" id="KW-1133">Transmembrane helix</keyword>
<name>A0AAJ4IG18_9VIBR</name>
<keyword evidence="2" id="KW-0812">Transmembrane</keyword>
<keyword evidence="2" id="KW-0472">Membrane</keyword>
<dbReference type="AlphaFoldDB" id="A0AAJ4IG18"/>
<evidence type="ECO:0000256" key="2">
    <source>
        <dbReference type="SAM" id="Phobius"/>
    </source>
</evidence>
<sequence>MLGNLTSLTGGGGFTGGSAGPSTATSTNNSGQSVGAISMGSPSGVNPWLIGGVVIVLAFLMLRKK</sequence>
<accession>A0AAJ4IG18</accession>
<reference evidence="3 4" key="1">
    <citation type="submission" date="2020-11" db="EMBL/GenBank/DDBJ databases">
        <title>Complete and Circularized Genome Assembly of a human isolate of Vibrio navarrensis biotype pommerensis with MiSeq and MinION Sequence Data.</title>
        <authorList>
            <person name="Schwartz K."/>
            <person name="Borowiak M."/>
            <person name="Deneke C."/>
            <person name="Balau V."/>
            <person name="Metelmann C."/>
            <person name="Strauch E."/>
        </authorList>
    </citation>
    <scope>NUCLEOTIDE SEQUENCE [LARGE SCALE GENOMIC DNA]</scope>
    <source>
        <strain evidence="3 4">20-VB00237</strain>
    </source>
</reference>
<feature type="transmembrane region" description="Helical" evidence="2">
    <location>
        <begin position="45"/>
        <end position="62"/>
    </location>
</feature>
<dbReference type="EMBL" id="CP065218">
    <property type="protein sequence ID" value="QPL55909.1"/>
    <property type="molecule type" value="Genomic_DNA"/>
</dbReference>
<protein>
    <submittedName>
        <fullName evidence="3">Uncharacterized protein</fullName>
    </submittedName>
</protein>